<accession>A0A654LV95</accession>
<dbReference type="RefSeq" id="WP_231100155.1">
    <property type="nucleotide sequence ID" value="NZ_CP012850.1"/>
</dbReference>
<sequence>MNNNNQDNEGVPKSGERVAVITGSSRGIGRAIALNFAKSKEYSSIVINSRRIDEAELVVQEIKKH</sequence>
<reference evidence="2" key="1">
    <citation type="submission" date="2015-10" db="EMBL/GenBank/DDBJ databases">
        <title>Niche specialization of a soil ammonia-oxidizing archaeon, Candidatus Nitrosocosmicus oleophilus.</title>
        <authorList>
            <person name="Jung M.-Y."/>
            <person name="Rhee S.-K."/>
        </authorList>
    </citation>
    <scope>NUCLEOTIDE SEQUENCE [LARGE SCALE GENOMIC DNA]</scope>
    <source>
        <strain evidence="2">MY3</strain>
    </source>
</reference>
<evidence type="ECO:0000313" key="1">
    <source>
        <dbReference type="EMBL" id="ALI34299.1"/>
    </source>
</evidence>
<dbReference type="Gene3D" id="3.40.50.720">
    <property type="entry name" value="NAD(P)-binding Rossmann-like Domain"/>
    <property type="match status" value="1"/>
</dbReference>
<dbReference type="EMBL" id="CP012850">
    <property type="protein sequence ID" value="ALI34299.1"/>
    <property type="molecule type" value="Genomic_DNA"/>
</dbReference>
<dbReference type="GeneID" id="68929745"/>
<dbReference type="KEGG" id="taa:NMY3_00085"/>
<dbReference type="SUPFAM" id="SSF51735">
    <property type="entry name" value="NAD(P)-binding Rossmann-fold domains"/>
    <property type="match status" value="1"/>
</dbReference>
<proteinExistence type="predicted"/>
<organism evidence="1 2">
    <name type="scientific">Candidatus Nitrosocosmicus oleophilus</name>
    <dbReference type="NCBI Taxonomy" id="1353260"/>
    <lineage>
        <taxon>Archaea</taxon>
        <taxon>Nitrososphaerota</taxon>
        <taxon>Nitrososphaeria</taxon>
        <taxon>Nitrososphaerales</taxon>
        <taxon>Nitrososphaeraceae</taxon>
        <taxon>Candidatus Nitrosocosmicus</taxon>
    </lineage>
</organism>
<dbReference type="InterPro" id="IPR036291">
    <property type="entry name" value="NAD(P)-bd_dom_sf"/>
</dbReference>
<gene>
    <name evidence="1" type="ORF">NMY3_00085</name>
</gene>
<protein>
    <submittedName>
        <fullName evidence="1">Enoyl-(Acyl carrier protein) reductase</fullName>
    </submittedName>
</protein>
<keyword evidence="2" id="KW-1185">Reference proteome</keyword>
<dbReference type="InterPro" id="IPR002347">
    <property type="entry name" value="SDR_fam"/>
</dbReference>
<dbReference type="Proteomes" id="UP000058925">
    <property type="component" value="Chromosome"/>
</dbReference>
<dbReference type="AlphaFoldDB" id="A0A654LV95"/>
<dbReference type="Pfam" id="PF00106">
    <property type="entry name" value="adh_short"/>
    <property type="match status" value="1"/>
</dbReference>
<evidence type="ECO:0000313" key="2">
    <source>
        <dbReference type="Proteomes" id="UP000058925"/>
    </source>
</evidence>
<name>A0A654LV95_9ARCH</name>